<evidence type="ECO:0000313" key="3">
    <source>
        <dbReference type="Proteomes" id="UP001595696"/>
    </source>
</evidence>
<evidence type="ECO:0000313" key="2">
    <source>
        <dbReference type="EMBL" id="MFC3960898.1"/>
    </source>
</evidence>
<dbReference type="PANTHER" id="PTHR43586:SF21">
    <property type="entry name" value="PYRIDOXAL PHOSPHATE (PLP)-DEPENDENT ASPARTATE AMINOTRANSFERASE SUPERFAMILY"/>
    <property type="match status" value="1"/>
</dbReference>
<evidence type="ECO:0000259" key="1">
    <source>
        <dbReference type="Pfam" id="PF00266"/>
    </source>
</evidence>
<dbReference type="Proteomes" id="UP001595696">
    <property type="component" value="Unassembled WGS sequence"/>
</dbReference>
<dbReference type="Gene3D" id="3.90.1150.10">
    <property type="entry name" value="Aspartate Aminotransferase, domain 1"/>
    <property type="match status" value="1"/>
</dbReference>
<protein>
    <submittedName>
        <fullName evidence="2">Aminotransferase class V-fold PLP-dependent enzyme</fullName>
    </submittedName>
</protein>
<feature type="domain" description="Aminotransferase class V" evidence="1">
    <location>
        <begin position="125"/>
        <end position="342"/>
    </location>
</feature>
<accession>A0ABV8DLI5</accession>
<name>A0ABV8DLI5_9NOCA</name>
<gene>
    <name evidence="2" type="ORF">ACFO0B_02715</name>
</gene>
<dbReference type="RefSeq" id="WP_378610666.1">
    <property type="nucleotide sequence ID" value="NZ_JBHSAX010000003.1"/>
</dbReference>
<dbReference type="Pfam" id="PF00266">
    <property type="entry name" value="Aminotran_5"/>
    <property type="match status" value="1"/>
</dbReference>
<dbReference type="SUPFAM" id="SSF53383">
    <property type="entry name" value="PLP-dependent transferases"/>
    <property type="match status" value="1"/>
</dbReference>
<keyword evidence="2" id="KW-0808">Transferase</keyword>
<dbReference type="Gene3D" id="3.40.640.10">
    <property type="entry name" value="Type I PLP-dependent aspartate aminotransferase-like (Major domain)"/>
    <property type="match status" value="1"/>
</dbReference>
<dbReference type="EMBL" id="JBHSAX010000003">
    <property type="protein sequence ID" value="MFC3960898.1"/>
    <property type="molecule type" value="Genomic_DNA"/>
</dbReference>
<dbReference type="InterPro" id="IPR015422">
    <property type="entry name" value="PyrdxlP-dep_Trfase_small"/>
</dbReference>
<proteinExistence type="predicted"/>
<reference evidence="3" key="1">
    <citation type="journal article" date="2019" name="Int. J. Syst. Evol. Microbiol.">
        <title>The Global Catalogue of Microorganisms (GCM) 10K type strain sequencing project: providing services to taxonomists for standard genome sequencing and annotation.</title>
        <authorList>
            <consortium name="The Broad Institute Genomics Platform"/>
            <consortium name="The Broad Institute Genome Sequencing Center for Infectious Disease"/>
            <person name="Wu L."/>
            <person name="Ma J."/>
        </authorList>
    </citation>
    <scope>NUCLEOTIDE SEQUENCE [LARGE SCALE GENOMIC DNA]</scope>
    <source>
        <strain evidence="3">CGMCC 4.7330</strain>
    </source>
</reference>
<dbReference type="InterPro" id="IPR000192">
    <property type="entry name" value="Aminotrans_V_dom"/>
</dbReference>
<dbReference type="InterPro" id="IPR015424">
    <property type="entry name" value="PyrdxlP-dep_Trfase"/>
</dbReference>
<sequence>MTPADPLAPGEYAPEVTYLNTASHGLLPARGRAVLETVQAGWSSGRSTPGNYDHLVPELRASFARLLTGATADDIAIGGNVAGLIGRVAAALPAGAEVLVAAGDFASVPNPFRFRGDLAVRAVPLEKLAVEVRAETALIAVSLTQSADGRTVDPAELRAAAHANGARLLVDATQAAGWLPLRFADADFWVCATFKWLLGARSVSLLGVQPEALDGAVPLGAGWYAGADRWGDMYGSGPLAATAHRLDDTPDWLGVTASVAGLGLVHELGVAAIGAHDRTLAAAFRSGLAELGLDAVPGDSPIVTVPGGGAHADALAAGGVVVSARGGGLRVSFHLYNTGADVARALAVLREAGR</sequence>
<keyword evidence="2" id="KW-0032">Aminotransferase</keyword>
<dbReference type="InterPro" id="IPR015421">
    <property type="entry name" value="PyrdxlP-dep_Trfase_major"/>
</dbReference>
<comment type="caution">
    <text evidence="2">The sequence shown here is derived from an EMBL/GenBank/DDBJ whole genome shotgun (WGS) entry which is preliminary data.</text>
</comment>
<dbReference type="PANTHER" id="PTHR43586">
    <property type="entry name" value="CYSTEINE DESULFURASE"/>
    <property type="match status" value="1"/>
</dbReference>
<organism evidence="2 3">
    <name type="scientific">Nocardia jiangsuensis</name>
    <dbReference type="NCBI Taxonomy" id="1691563"/>
    <lineage>
        <taxon>Bacteria</taxon>
        <taxon>Bacillati</taxon>
        <taxon>Actinomycetota</taxon>
        <taxon>Actinomycetes</taxon>
        <taxon>Mycobacteriales</taxon>
        <taxon>Nocardiaceae</taxon>
        <taxon>Nocardia</taxon>
    </lineage>
</organism>
<dbReference type="GO" id="GO:0008483">
    <property type="term" value="F:transaminase activity"/>
    <property type="evidence" value="ECO:0007669"/>
    <property type="project" value="UniProtKB-KW"/>
</dbReference>
<keyword evidence="3" id="KW-1185">Reference proteome</keyword>